<comment type="caution">
    <text evidence="10">The sequence shown here is derived from an EMBL/GenBank/DDBJ whole genome shotgun (WGS) entry which is preliminary data.</text>
</comment>
<dbReference type="PANTHER" id="PTHR12428:SF34">
    <property type="entry name" value="MITOCHONDRIAL INNER MEMBRANE PROTEIN OXA1-LIKE"/>
    <property type="match status" value="1"/>
</dbReference>
<evidence type="ECO:0000256" key="3">
    <source>
        <dbReference type="ARBA" id="ARBA00022692"/>
    </source>
</evidence>
<gene>
    <name evidence="10" type="ORF">Syun_013399</name>
</gene>
<dbReference type="GO" id="GO:0032979">
    <property type="term" value="P:protein insertion into mitochondrial inner membrane from matrix"/>
    <property type="evidence" value="ECO:0007669"/>
    <property type="project" value="TreeGrafter"/>
</dbReference>
<feature type="transmembrane region" description="Helical" evidence="8">
    <location>
        <begin position="233"/>
        <end position="251"/>
    </location>
</feature>
<sequence length="431" mass="47534">MAYRRGLCTRIDLFRHRLGQSTAHILHRSGDDRRPDRGDSSRRTMNDFLQRGYSSSGFGSRVQERRIVVSALMGFRWSCCGYSSRAIGEGGDSVEYMSDVTGILSDEGVEVAAAVALQAPAVVNEVAVAAADSFYPVAALQYLIDGVHSFTTLNWWASIAIVAIMIRGATIPFLINQLKATTKLTLMRPRLEEIKQQMQDAAMDPKTVAEGQRRMKELFNEYGVTPFTPLRGLLIQGPLFISFFLAITNMVEKVPSFKEGGAFWFTDLTTPDSLYILPVLTSLTFLITVECNMQEGLEGNPVAATMKNFSRVLAVLAIPFTMSFPKALFCYWVTSNMFSLVYGQVIKRPQVKEFLGIPIIPAATSTAPKSGFSPASTSEPPAHTAHEPPPSQLLPRPTSAAKTSSSSIIRQRLKTLEKQVKSRSRTKKSSE</sequence>
<feature type="compositionally biased region" description="Basic and acidic residues" evidence="7">
    <location>
        <begin position="28"/>
        <end position="44"/>
    </location>
</feature>
<comment type="similarity">
    <text evidence="2">Belongs to the OXA1/ALB3/YidC (TC 2.A.9.2) family.</text>
</comment>
<dbReference type="InterPro" id="IPR001708">
    <property type="entry name" value="YidC/ALB3/OXA1/COX18"/>
</dbReference>
<dbReference type="GO" id="GO:0005743">
    <property type="term" value="C:mitochondrial inner membrane"/>
    <property type="evidence" value="ECO:0007669"/>
    <property type="project" value="TreeGrafter"/>
</dbReference>
<dbReference type="Pfam" id="PF02096">
    <property type="entry name" value="60KD_IMP"/>
    <property type="match status" value="1"/>
</dbReference>
<feature type="domain" description="Membrane insertase YidC/Oxa/ALB C-terminal" evidence="9">
    <location>
        <begin position="155"/>
        <end position="347"/>
    </location>
</feature>
<feature type="compositionally biased region" description="Basic residues" evidence="7">
    <location>
        <begin position="421"/>
        <end position="431"/>
    </location>
</feature>
<dbReference type="AlphaFoldDB" id="A0AAP0K208"/>
<evidence type="ECO:0000256" key="8">
    <source>
        <dbReference type="SAM" id="Phobius"/>
    </source>
</evidence>
<accession>A0AAP0K208</accession>
<dbReference type="CDD" id="cd20069">
    <property type="entry name" value="5TM_Oxa1-like"/>
    <property type="match status" value="1"/>
</dbReference>
<dbReference type="NCBIfam" id="TIGR03592">
    <property type="entry name" value="yidC_oxa1_cterm"/>
    <property type="match status" value="1"/>
</dbReference>
<proteinExistence type="inferred from homology"/>
<feature type="region of interest" description="Disordered" evidence="7">
    <location>
        <begin position="367"/>
        <end position="431"/>
    </location>
</feature>
<keyword evidence="3 6" id="KW-0812">Transmembrane</keyword>
<feature type="transmembrane region" description="Helical" evidence="8">
    <location>
        <begin position="155"/>
        <end position="175"/>
    </location>
</feature>
<dbReference type="EMBL" id="JBBNAF010000005">
    <property type="protein sequence ID" value="KAK9143999.1"/>
    <property type="molecule type" value="Genomic_DNA"/>
</dbReference>
<evidence type="ECO:0000256" key="4">
    <source>
        <dbReference type="ARBA" id="ARBA00022989"/>
    </source>
</evidence>
<reference evidence="10 11" key="1">
    <citation type="submission" date="2024-01" db="EMBL/GenBank/DDBJ databases">
        <title>Genome assemblies of Stephania.</title>
        <authorList>
            <person name="Yang L."/>
        </authorList>
    </citation>
    <scope>NUCLEOTIDE SEQUENCE [LARGE SCALE GENOMIC DNA]</scope>
    <source>
        <strain evidence="10">YNDBR</strain>
        <tissue evidence="10">Leaf</tissue>
    </source>
</reference>
<dbReference type="Proteomes" id="UP001420932">
    <property type="component" value="Unassembled WGS sequence"/>
</dbReference>
<evidence type="ECO:0000256" key="5">
    <source>
        <dbReference type="ARBA" id="ARBA00023136"/>
    </source>
</evidence>
<evidence type="ECO:0000259" key="9">
    <source>
        <dbReference type="Pfam" id="PF02096"/>
    </source>
</evidence>
<comment type="similarity">
    <text evidence="6">Belongs to the OXA1/ALB3/YidC family.</text>
</comment>
<feature type="transmembrane region" description="Helical" evidence="8">
    <location>
        <begin position="312"/>
        <end position="334"/>
    </location>
</feature>
<comment type="subcellular location">
    <subcellularLocation>
        <location evidence="1 6">Membrane</location>
        <topology evidence="1 6">Multi-pass membrane protein</topology>
    </subcellularLocation>
</comment>
<dbReference type="GO" id="GO:0032977">
    <property type="term" value="F:membrane insertase activity"/>
    <property type="evidence" value="ECO:0007669"/>
    <property type="project" value="InterPro"/>
</dbReference>
<feature type="compositionally biased region" description="Polar residues" evidence="7">
    <location>
        <begin position="367"/>
        <end position="377"/>
    </location>
</feature>
<evidence type="ECO:0000256" key="1">
    <source>
        <dbReference type="ARBA" id="ARBA00004141"/>
    </source>
</evidence>
<feature type="region of interest" description="Disordered" evidence="7">
    <location>
        <begin position="25"/>
        <end position="44"/>
    </location>
</feature>
<dbReference type="InterPro" id="IPR028055">
    <property type="entry name" value="YidC/Oxa/ALB_C"/>
</dbReference>
<evidence type="ECO:0000256" key="7">
    <source>
        <dbReference type="SAM" id="MobiDB-lite"/>
    </source>
</evidence>
<protein>
    <recommendedName>
        <fullName evidence="9">Membrane insertase YidC/Oxa/ALB C-terminal domain-containing protein</fullName>
    </recommendedName>
</protein>
<organism evidence="10 11">
    <name type="scientific">Stephania yunnanensis</name>
    <dbReference type="NCBI Taxonomy" id="152371"/>
    <lineage>
        <taxon>Eukaryota</taxon>
        <taxon>Viridiplantae</taxon>
        <taxon>Streptophyta</taxon>
        <taxon>Embryophyta</taxon>
        <taxon>Tracheophyta</taxon>
        <taxon>Spermatophyta</taxon>
        <taxon>Magnoliopsida</taxon>
        <taxon>Ranunculales</taxon>
        <taxon>Menispermaceae</taxon>
        <taxon>Menispermoideae</taxon>
        <taxon>Cissampelideae</taxon>
        <taxon>Stephania</taxon>
    </lineage>
</organism>
<keyword evidence="11" id="KW-1185">Reference proteome</keyword>
<evidence type="ECO:0000256" key="6">
    <source>
        <dbReference type="RuleBase" id="RU003945"/>
    </source>
</evidence>
<keyword evidence="5 8" id="KW-0472">Membrane</keyword>
<evidence type="ECO:0000256" key="2">
    <source>
        <dbReference type="ARBA" id="ARBA00010583"/>
    </source>
</evidence>
<name>A0AAP0K208_9MAGN</name>
<evidence type="ECO:0000313" key="10">
    <source>
        <dbReference type="EMBL" id="KAK9143999.1"/>
    </source>
</evidence>
<evidence type="ECO:0000313" key="11">
    <source>
        <dbReference type="Proteomes" id="UP001420932"/>
    </source>
</evidence>
<feature type="compositionally biased region" description="Low complexity" evidence="7">
    <location>
        <begin position="395"/>
        <end position="410"/>
    </location>
</feature>
<dbReference type="PANTHER" id="PTHR12428">
    <property type="entry name" value="OXA1"/>
    <property type="match status" value="1"/>
</dbReference>
<keyword evidence="4 8" id="KW-1133">Transmembrane helix</keyword>